<comment type="caution">
    <text evidence="1">The sequence shown here is derived from an EMBL/GenBank/DDBJ whole genome shotgun (WGS) entry which is preliminary data.</text>
</comment>
<gene>
    <name evidence="1" type="ORF">ACOLOM_LOCUS13571</name>
</gene>
<organism evidence="1 2">
    <name type="scientific">Acaulospora colombiana</name>
    <dbReference type="NCBI Taxonomy" id="27376"/>
    <lineage>
        <taxon>Eukaryota</taxon>
        <taxon>Fungi</taxon>
        <taxon>Fungi incertae sedis</taxon>
        <taxon>Mucoromycota</taxon>
        <taxon>Glomeromycotina</taxon>
        <taxon>Glomeromycetes</taxon>
        <taxon>Diversisporales</taxon>
        <taxon>Acaulosporaceae</taxon>
        <taxon>Acaulospora</taxon>
    </lineage>
</organism>
<evidence type="ECO:0000313" key="2">
    <source>
        <dbReference type="Proteomes" id="UP000789525"/>
    </source>
</evidence>
<dbReference type="EMBL" id="CAJVPT010062979">
    <property type="protein sequence ID" value="CAG8767859.1"/>
    <property type="molecule type" value="Genomic_DNA"/>
</dbReference>
<feature type="non-terminal residue" evidence="1">
    <location>
        <position position="154"/>
    </location>
</feature>
<proteinExistence type="predicted"/>
<accession>A0ACA9QX47</accession>
<keyword evidence="2" id="KW-1185">Reference proteome</keyword>
<protein>
    <submittedName>
        <fullName evidence="1">2368_t:CDS:1</fullName>
    </submittedName>
</protein>
<sequence>ILWATMVVFGLIGTGPTKRWPNKRRRAWPIGRWERPEARDLPSGVVARVDVFTCSYFANAWTGNLIIQRPLTNGPLKFLGQVWSSYAHHDASDLPSTTSVHALHEQPYSHLDSESSKLAMEMIGITPTTFSSNIQFQIPRFMQDAFDPALLHAP</sequence>
<name>A0ACA9QX47_9GLOM</name>
<feature type="non-terminal residue" evidence="1">
    <location>
        <position position="1"/>
    </location>
</feature>
<evidence type="ECO:0000313" key="1">
    <source>
        <dbReference type="EMBL" id="CAG8767859.1"/>
    </source>
</evidence>
<dbReference type="Proteomes" id="UP000789525">
    <property type="component" value="Unassembled WGS sequence"/>
</dbReference>
<reference evidence="1" key="1">
    <citation type="submission" date="2021-06" db="EMBL/GenBank/DDBJ databases">
        <authorList>
            <person name="Kallberg Y."/>
            <person name="Tangrot J."/>
            <person name="Rosling A."/>
        </authorList>
    </citation>
    <scope>NUCLEOTIDE SEQUENCE</scope>
    <source>
        <strain evidence="1">CL356</strain>
    </source>
</reference>